<dbReference type="Gene3D" id="3.40.190.10">
    <property type="entry name" value="Periplasmic binding protein-like II"/>
    <property type="match status" value="1"/>
</dbReference>
<keyword evidence="3" id="KW-0732">Signal</keyword>
<keyword evidence="2" id="KW-0813">Transport</keyword>
<dbReference type="SUPFAM" id="SSF53850">
    <property type="entry name" value="Periplasmic binding protein-like II"/>
    <property type="match status" value="1"/>
</dbReference>
<proteinExistence type="predicted"/>
<sequence length="186" mass="20771">SLGITGLALSCALGVSVAKAEEQVLNVYNWSDYIDDSVLKDFTEQTGIKVNYDVFDSNEILETKLLAGSSGYDLVVPSAHFLSRQIQAGVFRKLDKDKIPNLKHAWDVIQDRTALYDEGNQYSVNYLWGTTGIGYVEEKVKEVLGDDAPLDSWDLVFNPEYAEKLAECGVHWLDAPTEMIPALEKY</sequence>
<reference evidence="5" key="1">
    <citation type="submission" date="2020-11" db="EMBL/GenBank/DDBJ databases">
        <authorList>
            <person name="Tran Van P."/>
        </authorList>
    </citation>
    <scope>NUCLEOTIDE SEQUENCE</scope>
</reference>
<gene>
    <name evidence="5" type="ORF">CTOB1V02_LOCUS17031</name>
</gene>
<dbReference type="OrthoDB" id="8093056at2759"/>
<dbReference type="GO" id="GO:0019808">
    <property type="term" value="F:polyamine binding"/>
    <property type="evidence" value="ECO:0007669"/>
    <property type="project" value="InterPro"/>
</dbReference>
<dbReference type="Pfam" id="PF13416">
    <property type="entry name" value="SBP_bac_8"/>
    <property type="match status" value="1"/>
</dbReference>
<name>A0A7R8ZWM2_9CRUS</name>
<evidence type="ECO:0000313" key="5">
    <source>
        <dbReference type="EMBL" id="CAD7239216.1"/>
    </source>
</evidence>
<feature type="non-terminal residue" evidence="5">
    <location>
        <position position="1"/>
    </location>
</feature>
<organism evidence="5">
    <name type="scientific">Cyprideis torosa</name>
    <dbReference type="NCBI Taxonomy" id="163714"/>
    <lineage>
        <taxon>Eukaryota</taxon>
        <taxon>Metazoa</taxon>
        <taxon>Ecdysozoa</taxon>
        <taxon>Arthropoda</taxon>
        <taxon>Crustacea</taxon>
        <taxon>Oligostraca</taxon>
        <taxon>Ostracoda</taxon>
        <taxon>Podocopa</taxon>
        <taxon>Podocopida</taxon>
        <taxon>Cytherocopina</taxon>
        <taxon>Cytheroidea</taxon>
        <taxon>Cytherideidae</taxon>
        <taxon>Cyprideis</taxon>
    </lineage>
</organism>
<comment type="subcellular location">
    <subcellularLocation>
        <location evidence="1">Periplasm</location>
    </subcellularLocation>
</comment>
<accession>A0A7R8ZWM2</accession>
<dbReference type="AlphaFoldDB" id="A0A7R8ZWM2"/>
<keyword evidence="4" id="KW-0574">Periplasm</keyword>
<dbReference type="EMBL" id="OB718845">
    <property type="protein sequence ID" value="CAD7239216.1"/>
    <property type="molecule type" value="Genomic_DNA"/>
</dbReference>
<dbReference type="InterPro" id="IPR001188">
    <property type="entry name" value="Sperm_putr-bd"/>
</dbReference>
<dbReference type="InterPro" id="IPR006059">
    <property type="entry name" value="SBP"/>
</dbReference>
<evidence type="ECO:0000256" key="4">
    <source>
        <dbReference type="ARBA" id="ARBA00022764"/>
    </source>
</evidence>
<dbReference type="PANTHER" id="PTHR30222:SF12">
    <property type="entry name" value="NORSPERMIDINE SENSOR"/>
    <property type="match status" value="1"/>
</dbReference>
<dbReference type="PANTHER" id="PTHR30222">
    <property type="entry name" value="SPERMIDINE/PUTRESCINE-BINDING PERIPLASMIC PROTEIN"/>
    <property type="match status" value="1"/>
</dbReference>
<evidence type="ECO:0000256" key="3">
    <source>
        <dbReference type="ARBA" id="ARBA00022729"/>
    </source>
</evidence>
<protein>
    <submittedName>
        <fullName evidence="5">Uncharacterized protein</fullName>
    </submittedName>
</protein>
<evidence type="ECO:0000256" key="2">
    <source>
        <dbReference type="ARBA" id="ARBA00022448"/>
    </source>
</evidence>
<feature type="non-terminal residue" evidence="5">
    <location>
        <position position="186"/>
    </location>
</feature>
<dbReference type="PRINTS" id="PR00909">
    <property type="entry name" value="SPERMDNBNDNG"/>
</dbReference>
<evidence type="ECO:0000256" key="1">
    <source>
        <dbReference type="ARBA" id="ARBA00004418"/>
    </source>
</evidence>
<dbReference type="GO" id="GO:0015846">
    <property type="term" value="P:polyamine transport"/>
    <property type="evidence" value="ECO:0007669"/>
    <property type="project" value="InterPro"/>
</dbReference>